<evidence type="ECO:0000256" key="9">
    <source>
        <dbReference type="ARBA" id="ARBA00023326"/>
    </source>
</evidence>
<dbReference type="AlphaFoldDB" id="A0AA40D2F2"/>
<comment type="similarity">
    <text evidence="3 10">Belongs to the glycosyl hydrolase 75 family.</text>
</comment>
<keyword evidence="8 10" id="KW-0326">Glycosidase</keyword>
<reference evidence="11" key="1">
    <citation type="submission" date="2023-06" db="EMBL/GenBank/DDBJ databases">
        <title>Genome-scale phylogeny and comparative genomics of the fungal order Sordariales.</title>
        <authorList>
            <consortium name="Lawrence Berkeley National Laboratory"/>
            <person name="Hensen N."/>
            <person name="Bonometti L."/>
            <person name="Westerberg I."/>
            <person name="Brannstrom I.O."/>
            <person name="Guillou S."/>
            <person name="Cros-Aarteil S."/>
            <person name="Calhoun S."/>
            <person name="Haridas S."/>
            <person name="Kuo A."/>
            <person name="Mondo S."/>
            <person name="Pangilinan J."/>
            <person name="Riley R."/>
            <person name="Labutti K."/>
            <person name="Andreopoulos B."/>
            <person name="Lipzen A."/>
            <person name="Chen C."/>
            <person name="Yanf M."/>
            <person name="Daum C."/>
            <person name="Ng V."/>
            <person name="Clum A."/>
            <person name="Steindorff A."/>
            <person name="Ohm R."/>
            <person name="Martin F."/>
            <person name="Silar P."/>
            <person name="Natvig D."/>
            <person name="Lalanne C."/>
            <person name="Gautier V."/>
            <person name="Ament-Velasquez S.L."/>
            <person name="Kruys A."/>
            <person name="Hutchinson M.I."/>
            <person name="Powell A.J."/>
            <person name="Barry K."/>
            <person name="Miller A.N."/>
            <person name="Grigoriev I.V."/>
            <person name="Debuchy R."/>
            <person name="Gladieux P."/>
            <person name="Thoren M.H."/>
            <person name="Johannesson H."/>
        </authorList>
    </citation>
    <scope>NUCLEOTIDE SEQUENCE</scope>
    <source>
        <strain evidence="11">SMH2532-1</strain>
    </source>
</reference>
<dbReference type="GO" id="GO:0016977">
    <property type="term" value="F:chitosanase activity"/>
    <property type="evidence" value="ECO:0007669"/>
    <property type="project" value="UniProtKB-EC"/>
</dbReference>
<keyword evidence="7" id="KW-0119">Carbohydrate metabolism</keyword>
<accession>A0AA40D2F2</accession>
<evidence type="ECO:0000256" key="6">
    <source>
        <dbReference type="ARBA" id="ARBA00022801"/>
    </source>
</evidence>
<dbReference type="Proteomes" id="UP001174936">
    <property type="component" value="Unassembled WGS sequence"/>
</dbReference>
<evidence type="ECO:0000256" key="7">
    <source>
        <dbReference type="ARBA" id="ARBA00023277"/>
    </source>
</evidence>
<evidence type="ECO:0000256" key="8">
    <source>
        <dbReference type="ARBA" id="ARBA00023295"/>
    </source>
</evidence>
<feature type="chain" id="PRO_5041490070" description="Endo-chitosanase" evidence="10">
    <location>
        <begin position="20"/>
        <end position="284"/>
    </location>
</feature>
<evidence type="ECO:0000256" key="5">
    <source>
        <dbReference type="ARBA" id="ARBA00022729"/>
    </source>
</evidence>
<comment type="function">
    <text evidence="10">Chitosanase catalyzing the endo-type cleavage of chitosan, the deacylated form of chitin. Chitosanase may be crucial in the degradation of the deacetylated portion of chitin in the fungal cell wall.</text>
</comment>
<keyword evidence="5 10" id="KW-0732">Signal</keyword>
<evidence type="ECO:0000313" key="11">
    <source>
        <dbReference type="EMBL" id="KAK0657769.1"/>
    </source>
</evidence>
<organism evidence="11 12">
    <name type="scientific">Cercophora newfieldiana</name>
    <dbReference type="NCBI Taxonomy" id="92897"/>
    <lineage>
        <taxon>Eukaryota</taxon>
        <taxon>Fungi</taxon>
        <taxon>Dikarya</taxon>
        <taxon>Ascomycota</taxon>
        <taxon>Pezizomycotina</taxon>
        <taxon>Sordariomycetes</taxon>
        <taxon>Sordariomycetidae</taxon>
        <taxon>Sordariales</taxon>
        <taxon>Lasiosphaeriaceae</taxon>
        <taxon>Cercophora</taxon>
    </lineage>
</organism>
<evidence type="ECO:0000256" key="3">
    <source>
        <dbReference type="ARBA" id="ARBA00007799"/>
    </source>
</evidence>
<comment type="caution">
    <text evidence="11">The sequence shown here is derived from an EMBL/GenBank/DDBJ whole genome shotgun (WGS) entry which is preliminary data.</text>
</comment>
<feature type="signal peptide" evidence="10">
    <location>
        <begin position="1"/>
        <end position="19"/>
    </location>
</feature>
<protein>
    <recommendedName>
        <fullName evidence="10">Endo-chitosanase</fullName>
        <ecNumber evidence="10">3.2.1.132</ecNumber>
    </recommendedName>
</protein>
<comment type="subcellular location">
    <subcellularLocation>
        <location evidence="2 10">Secreted</location>
    </subcellularLocation>
</comment>
<dbReference type="EMBL" id="JAULSV010000001">
    <property type="protein sequence ID" value="KAK0657769.1"/>
    <property type="molecule type" value="Genomic_DNA"/>
</dbReference>
<evidence type="ECO:0000256" key="1">
    <source>
        <dbReference type="ARBA" id="ARBA00000405"/>
    </source>
</evidence>
<evidence type="ECO:0000313" key="12">
    <source>
        <dbReference type="Proteomes" id="UP001174936"/>
    </source>
</evidence>
<dbReference type="InterPro" id="IPR009939">
    <property type="entry name" value="Chitosanase_fungal"/>
</dbReference>
<sequence length="284" mass="30598">MRPSFFPTVFTLCVVGAKARDVPQNVRDLYNSIRDKGSCADRLATGFWATSSGTNTFSYCGDHLSSGKVVYIQGTGGSLADMDIDCDGVQGGPQDDGRCAYNRSPDLQDTTAFQNTVARYRAGVSDLNTYVHPYVVFGNTGSKEGWRTFDPMSSGVQPLSVMAVVCGDKLVYGVWGDTNGDDGNHPMVGETSLALATACYGDSMTGSNGHSRTDVLYLAFTGREAVPGASGANWNASNYDDFAKSIEQLGDRLVERMRSWGSRARAEWRLLVSGTILGIIWLSI</sequence>
<dbReference type="PANTHER" id="PTHR42061">
    <property type="entry name" value="ENDO-CHITOSANASE"/>
    <property type="match status" value="1"/>
</dbReference>
<dbReference type="GO" id="GO:0000272">
    <property type="term" value="P:polysaccharide catabolic process"/>
    <property type="evidence" value="ECO:0007669"/>
    <property type="project" value="UniProtKB-KW"/>
</dbReference>
<evidence type="ECO:0000256" key="2">
    <source>
        <dbReference type="ARBA" id="ARBA00004613"/>
    </source>
</evidence>
<keyword evidence="4" id="KW-0964">Secreted</keyword>
<dbReference type="PANTHER" id="PTHR42061:SF6">
    <property type="entry name" value="ENDO-CHITOSANASE"/>
    <property type="match status" value="1"/>
</dbReference>
<comment type="catalytic activity">
    <reaction evidence="1 10">
        <text>Endohydrolysis of beta-(1-&gt;4)-linkages between D-glucosamine residues in a partly acetylated chitosan.</text>
        <dbReference type="EC" id="3.2.1.132"/>
    </reaction>
</comment>
<keyword evidence="6 10" id="KW-0378">Hydrolase</keyword>
<dbReference type="EC" id="3.2.1.132" evidence="10"/>
<keyword evidence="12" id="KW-1185">Reference proteome</keyword>
<evidence type="ECO:0000256" key="4">
    <source>
        <dbReference type="ARBA" id="ARBA00022525"/>
    </source>
</evidence>
<dbReference type="Pfam" id="PF07335">
    <property type="entry name" value="Glyco_hydro_75"/>
    <property type="match status" value="1"/>
</dbReference>
<gene>
    <name evidence="11" type="ORF">B0T16DRAFT_320264</name>
</gene>
<evidence type="ECO:0000256" key="10">
    <source>
        <dbReference type="RuleBase" id="RU361208"/>
    </source>
</evidence>
<name>A0AA40D2F2_9PEZI</name>
<dbReference type="GO" id="GO:0005576">
    <property type="term" value="C:extracellular region"/>
    <property type="evidence" value="ECO:0007669"/>
    <property type="project" value="UniProtKB-SubCell"/>
</dbReference>
<proteinExistence type="inferred from homology"/>
<keyword evidence="9 10" id="KW-0624">Polysaccharide degradation</keyword>